<dbReference type="Pfam" id="PF09334">
    <property type="entry name" value="tRNA-synt_1g"/>
    <property type="match status" value="1"/>
</dbReference>
<evidence type="ECO:0000256" key="5">
    <source>
        <dbReference type="ARBA" id="ARBA00023146"/>
    </source>
</evidence>
<keyword evidence="2 7" id="KW-0547">Nucleotide-binding</keyword>
<keyword evidence="5 7" id="KW-0030">Aminoacyl-tRNA synthetase</keyword>
<dbReference type="EMBL" id="AGSN01000199">
    <property type="protein sequence ID" value="EHH06287.1"/>
    <property type="molecule type" value="Genomic_DNA"/>
</dbReference>
<name>G6YIA6_9HYPH</name>
<comment type="similarity">
    <text evidence="7">Belongs to the class-I aminoacyl-tRNA synthetase family.</text>
</comment>
<dbReference type="GO" id="GO:0006431">
    <property type="term" value="P:methionyl-tRNA aminoacylation"/>
    <property type="evidence" value="ECO:0007669"/>
    <property type="project" value="TreeGrafter"/>
</dbReference>
<dbReference type="InterPro" id="IPR023458">
    <property type="entry name" value="Met-tRNA_ligase_1"/>
</dbReference>
<dbReference type="InterPro" id="IPR014729">
    <property type="entry name" value="Rossmann-like_a/b/a_fold"/>
</dbReference>
<dbReference type="GO" id="GO:0004825">
    <property type="term" value="F:methionine-tRNA ligase activity"/>
    <property type="evidence" value="ECO:0007669"/>
    <property type="project" value="UniProtKB-EC"/>
</dbReference>
<evidence type="ECO:0000259" key="8">
    <source>
        <dbReference type="Pfam" id="PF09334"/>
    </source>
</evidence>
<dbReference type="eggNOG" id="COG0143">
    <property type="taxonomic scope" value="Bacteria"/>
</dbReference>
<sequence length="453" mass="50304">MHIDEILQCLRAVHIAPDVFVRTSSEEHKRRSLAIYKQLDAAGYIELRDAEQLYCESCDEFAADSLAVGKCPACNAAADSNLCENCGLAIQHSLLRDAVHTPCGHALTLRPIRQAHFNFERLAPTLDRAIEGSGWPDTIKHKEIEWLRTELRALPMSRHFDCGVTLVAPAEVAGQTLLTWFEGLWCFDTGIERICKQNGADYDDTMRSPDTKLLFFMGQDNRFYYTIGVTASLLARGYAIPHNHAIQDYYKLEGAKFSTGRDHAMWADEVARDIDPSVLRYYLARIAKAFGSDDNDFQIEGLVRAAARIHLFETALRKHAGSNAKLTVDTLKPERVLDIEHYCQAMHEARVWAALDAIDAFFEGGGLARSEAGASATEISVFLSMLHPVVPVLAARYGAFFFGAGWRPGLDNCAVWPSADTLSVMDAPLFGEPIPDAFIAAYEQRFRAAPATT</sequence>
<evidence type="ECO:0000313" key="9">
    <source>
        <dbReference type="EMBL" id="EHH06287.1"/>
    </source>
</evidence>
<dbReference type="AlphaFoldDB" id="G6YIA6"/>
<evidence type="ECO:0000256" key="2">
    <source>
        <dbReference type="ARBA" id="ARBA00022741"/>
    </source>
</evidence>
<dbReference type="PATRIC" id="fig|1082933.3.peg.5569"/>
<dbReference type="InterPro" id="IPR029038">
    <property type="entry name" value="MetRS_Zn"/>
</dbReference>
<dbReference type="Gene3D" id="2.20.28.20">
    <property type="entry name" value="Methionyl-tRNA synthetase, Zn-domain"/>
    <property type="match status" value="1"/>
</dbReference>
<reference evidence="9 10" key="1">
    <citation type="journal article" date="2012" name="J. Bacteriol.">
        <title>Draft Genome Sequence of Plant Growth-Promoting Rhizobium Mesorhizobium amorphae, Isolated from Zinc-Lead Mine Tailings.</title>
        <authorList>
            <person name="Hao X."/>
            <person name="Lin Y."/>
            <person name="Johnstone L."/>
            <person name="Baltrus D.A."/>
            <person name="Miller S.J."/>
            <person name="Wei G."/>
            <person name="Rensing C."/>
        </authorList>
    </citation>
    <scope>NUCLEOTIDE SEQUENCE [LARGE SCALE GENOMIC DNA]</scope>
    <source>
        <strain evidence="9 10">CCNWGS0123</strain>
    </source>
</reference>
<evidence type="ECO:0000256" key="1">
    <source>
        <dbReference type="ARBA" id="ARBA00022598"/>
    </source>
</evidence>
<evidence type="ECO:0000256" key="6">
    <source>
        <dbReference type="ARBA" id="ARBA00047364"/>
    </source>
</evidence>
<dbReference type="GO" id="GO:0005524">
    <property type="term" value="F:ATP binding"/>
    <property type="evidence" value="ECO:0007669"/>
    <property type="project" value="UniProtKB-KW"/>
</dbReference>
<evidence type="ECO:0000313" key="10">
    <source>
        <dbReference type="Proteomes" id="UP000002949"/>
    </source>
</evidence>
<gene>
    <name evidence="9" type="ORF">MEA186_28632</name>
</gene>
<evidence type="ECO:0000256" key="7">
    <source>
        <dbReference type="RuleBase" id="RU363039"/>
    </source>
</evidence>
<organism evidence="9 10">
    <name type="scientific">Mesorhizobium amorphae CCNWGS0123</name>
    <dbReference type="NCBI Taxonomy" id="1082933"/>
    <lineage>
        <taxon>Bacteria</taxon>
        <taxon>Pseudomonadati</taxon>
        <taxon>Pseudomonadota</taxon>
        <taxon>Alphaproteobacteria</taxon>
        <taxon>Hyphomicrobiales</taxon>
        <taxon>Phyllobacteriaceae</taxon>
        <taxon>Mesorhizobium</taxon>
    </lineage>
</organism>
<dbReference type="Proteomes" id="UP000002949">
    <property type="component" value="Unassembled WGS sequence"/>
</dbReference>
<keyword evidence="1 7" id="KW-0436">Ligase</keyword>
<proteinExistence type="inferred from homology"/>
<keyword evidence="3 7" id="KW-0067">ATP-binding</keyword>
<dbReference type="PANTHER" id="PTHR45765">
    <property type="entry name" value="METHIONINE--TRNA LIGASE"/>
    <property type="match status" value="1"/>
</dbReference>
<dbReference type="InterPro" id="IPR015413">
    <property type="entry name" value="Methionyl/Leucyl_tRNA_Synth"/>
</dbReference>
<comment type="catalytic activity">
    <reaction evidence="6">
        <text>tRNA(Met) + L-methionine + ATP = L-methionyl-tRNA(Met) + AMP + diphosphate</text>
        <dbReference type="Rhea" id="RHEA:13481"/>
        <dbReference type="Rhea" id="RHEA-COMP:9667"/>
        <dbReference type="Rhea" id="RHEA-COMP:9698"/>
        <dbReference type="ChEBI" id="CHEBI:30616"/>
        <dbReference type="ChEBI" id="CHEBI:33019"/>
        <dbReference type="ChEBI" id="CHEBI:57844"/>
        <dbReference type="ChEBI" id="CHEBI:78442"/>
        <dbReference type="ChEBI" id="CHEBI:78530"/>
        <dbReference type="ChEBI" id="CHEBI:456215"/>
        <dbReference type="EC" id="6.1.1.10"/>
    </reaction>
</comment>
<feature type="domain" description="Methionyl/Leucyl tRNA synthetase" evidence="8">
    <location>
        <begin position="8"/>
        <end position="304"/>
    </location>
</feature>
<dbReference type="Gene3D" id="3.40.50.620">
    <property type="entry name" value="HUPs"/>
    <property type="match status" value="1"/>
</dbReference>
<protein>
    <submittedName>
        <fullName evidence="9">Methionyl-tRNA synthetase</fullName>
    </submittedName>
</protein>
<keyword evidence="10" id="KW-1185">Reference proteome</keyword>
<keyword evidence="4 7" id="KW-0648">Protein biosynthesis</keyword>
<evidence type="ECO:0000256" key="3">
    <source>
        <dbReference type="ARBA" id="ARBA00022840"/>
    </source>
</evidence>
<dbReference type="SUPFAM" id="SSF52374">
    <property type="entry name" value="Nucleotidylyl transferase"/>
    <property type="match status" value="1"/>
</dbReference>
<evidence type="ECO:0000256" key="4">
    <source>
        <dbReference type="ARBA" id="ARBA00022917"/>
    </source>
</evidence>
<dbReference type="PANTHER" id="PTHR45765:SF1">
    <property type="entry name" value="METHIONINE--TRNA LIGASE, CYTOPLASMIC"/>
    <property type="match status" value="1"/>
</dbReference>
<dbReference type="GO" id="GO:0005829">
    <property type="term" value="C:cytosol"/>
    <property type="evidence" value="ECO:0007669"/>
    <property type="project" value="TreeGrafter"/>
</dbReference>
<accession>G6YIA6</accession>